<comment type="caution">
    <text evidence="4">The sequence shown here is derived from an EMBL/GenBank/DDBJ whole genome shotgun (WGS) entry which is preliminary data.</text>
</comment>
<dbReference type="Proteomes" id="UP000844471">
    <property type="component" value="Unassembled WGS sequence"/>
</dbReference>
<keyword evidence="2" id="KW-0175">Coiled coil</keyword>
<gene>
    <name evidence="4" type="ORF">GIH49_04040</name>
</gene>
<evidence type="ECO:0000256" key="1">
    <source>
        <dbReference type="ARBA" id="ARBA00034117"/>
    </source>
</evidence>
<accession>A0A6X4QQQ6</accession>
<feature type="compositionally biased region" description="Polar residues" evidence="3">
    <location>
        <begin position="510"/>
        <end position="540"/>
    </location>
</feature>
<sequence length="547" mass="60646">MGLIYSRHDSEKLIQALSKNLTSSKEVTSQLKVGSQKIIQAVDGRILSGTAYTAGKGLFTDIILPLIAKVTSACDTLEQELHKYKGAESIVSSEDFLDEDNIQKQIETKKDMQKSIDRTAIIMNMMMKTSIITALSDSASETIRELNQMSDSLQQDIYELQKKLELLYEFDSQTKGLFKNSLDEMKLAMQGVLVLNNTTVNSDGTYQLPSGVDKSWFTELKSEKQQQEMEEKEKKIAIKELNELFEKNPAMAIEKIKNNDRLFAYVIGALDKFPEGIQNAALGMFIAQESWDNLPKDIATKVLNSSKFASYLSNAPLATQAIAYKGLIKLNEKGWSVLAPIGYTTKILTKTSEGAKLIAGSKVGLDLFGKLKPVSEFVKAHPIAKESIGYAGDGLSVTAYAYDEFTNPESPAYGDESKAIYGGINLFMINIGPLEGIQYGGPVGAGAGTFNTLWQFGKYNLINYFPKISPGGKASFGWDKEKDKRNWLDKQYEKYGKHETIPTNKEYQIGVQQQGGSPNFNPNDNKNQETNTGINANKSPYENWGIK</sequence>
<dbReference type="EMBL" id="DAAEZQ010000002">
    <property type="protein sequence ID" value="HAA9721314.1"/>
    <property type="molecule type" value="Genomic_DNA"/>
</dbReference>
<reference evidence="4 5" key="1">
    <citation type="journal article" date="2018" name="Genome Biol.">
        <title>SKESA: strategic k-mer extension for scrupulous assemblies.</title>
        <authorList>
            <person name="Souvorov A."/>
            <person name="Agarwala R."/>
            <person name="Lipman D.J."/>
        </authorList>
    </citation>
    <scope>NUCLEOTIDE SEQUENCE [LARGE SCALE GENOMIC DNA]</scope>
    <source>
        <strain evidence="4 5">HPB3501</strain>
    </source>
</reference>
<dbReference type="Pfam" id="PF04740">
    <property type="entry name" value="LXG"/>
    <property type="match status" value="1"/>
</dbReference>
<organism evidence="4 5">
    <name type="scientific">Listeria monocytogenes</name>
    <dbReference type="NCBI Taxonomy" id="1639"/>
    <lineage>
        <taxon>Bacteria</taxon>
        <taxon>Bacillati</taxon>
        <taxon>Bacillota</taxon>
        <taxon>Bacilli</taxon>
        <taxon>Bacillales</taxon>
        <taxon>Listeriaceae</taxon>
        <taxon>Listeria</taxon>
    </lineage>
</organism>
<evidence type="ECO:0000313" key="5">
    <source>
        <dbReference type="Proteomes" id="UP000844471"/>
    </source>
</evidence>
<comment type="similarity">
    <text evidence="1">In the N-terminal section; belongs to the LXG family.</text>
</comment>
<evidence type="ECO:0000256" key="2">
    <source>
        <dbReference type="SAM" id="Coils"/>
    </source>
</evidence>
<evidence type="ECO:0000313" key="4">
    <source>
        <dbReference type="EMBL" id="HAA9721314.1"/>
    </source>
</evidence>
<dbReference type="InterPro" id="IPR006829">
    <property type="entry name" value="LXG_dom"/>
</dbReference>
<feature type="coiled-coil region" evidence="2">
    <location>
        <begin position="136"/>
        <end position="163"/>
    </location>
</feature>
<dbReference type="AlphaFoldDB" id="A0A6X4QQQ6"/>
<protein>
    <submittedName>
        <fullName evidence="4">Uncharacterized protein</fullName>
    </submittedName>
</protein>
<evidence type="ECO:0000256" key="3">
    <source>
        <dbReference type="SAM" id="MobiDB-lite"/>
    </source>
</evidence>
<dbReference type="RefSeq" id="WP_077951640.1">
    <property type="nucleotide sequence ID" value="NZ_JBEQPT010000003.1"/>
</dbReference>
<name>A0A6X4QQQ6_LISMN</name>
<feature type="region of interest" description="Disordered" evidence="3">
    <location>
        <begin position="510"/>
        <end position="547"/>
    </location>
</feature>
<proteinExistence type="inferred from homology"/>
<dbReference type="PROSITE" id="PS51756">
    <property type="entry name" value="LXG"/>
    <property type="match status" value="1"/>
</dbReference>